<dbReference type="InterPro" id="IPR009057">
    <property type="entry name" value="Homeodomain-like_sf"/>
</dbReference>
<name>A0ABT9PDW2_9ACTN</name>
<accession>A0ABT9PDW2</accession>
<evidence type="ECO:0000313" key="6">
    <source>
        <dbReference type="EMBL" id="MDP9830902.1"/>
    </source>
</evidence>
<dbReference type="Proteomes" id="UP001235712">
    <property type="component" value="Unassembled WGS sequence"/>
</dbReference>
<keyword evidence="3" id="KW-0804">Transcription</keyword>
<evidence type="ECO:0000259" key="5">
    <source>
        <dbReference type="PROSITE" id="PS01124"/>
    </source>
</evidence>
<feature type="region of interest" description="Disordered" evidence="4">
    <location>
        <begin position="140"/>
        <end position="163"/>
    </location>
</feature>
<dbReference type="EMBL" id="JAUSQZ010000001">
    <property type="protein sequence ID" value="MDP9830902.1"/>
    <property type="molecule type" value="Genomic_DNA"/>
</dbReference>
<dbReference type="InterPro" id="IPR050204">
    <property type="entry name" value="AraC_XylS_family_regulators"/>
</dbReference>
<keyword evidence="7" id="KW-1185">Reference proteome</keyword>
<dbReference type="PROSITE" id="PS01124">
    <property type="entry name" value="HTH_ARAC_FAMILY_2"/>
    <property type="match status" value="1"/>
</dbReference>
<evidence type="ECO:0000256" key="1">
    <source>
        <dbReference type="ARBA" id="ARBA00023015"/>
    </source>
</evidence>
<evidence type="ECO:0000256" key="3">
    <source>
        <dbReference type="ARBA" id="ARBA00023163"/>
    </source>
</evidence>
<reference evidence="6 7" key="1">
    <citation type="submission" date="2023-07" db="EMBL/GenBank/DDBJ databases">
        <title>Sequencing the genomes of 1000 actinobacteria strains.</title>
        <authorList>
            <person name="Klenk H.-P."/>
        </authorList>
    </citation>
    <scope>NUCLEOTIDE SEQUENCE [LARGE SCALE GENOMIC DNA]</scope>
    <source>
        <strain evidence="6 7">DSM 44388</strain>
    </source>
</reference>
<dbReference type="PANTHER" id="PTHR46796">
    <property type="entry name" value="HTH-TYPE TRANSCRIPTIONAL ACTIVATOR RHAS-RELATED"/>
    <property type="match status" value="1"/>
</dbReference>
<dbReference type="SUPFAM" id="SSF46689">
    <property type="entry name" value="Homeodomain-like"/>
    <property type="match status" value="2"/>
</dbReference>
<evidence type="ECO:0000256" key="2">
    <source>
        <dbReference type="ARBA" id="ARBA00023125"/>
    </source>
</evidence>
<comment type="caution">
    <text evidence="6">The sequence shown here is derived from an EMBL/GenBank/DDBJ whole genome shotgun (WGS) entry which is preliminary data.</text>
</comment>
<organism evidence="6 7">
    <name type="scientific">Kineosporia succinea</name>
    <dbReference type="NCBI Taxonomy" id="84632"/>
    <lineage>
        <taxon>Bacteria</taxon>
        <taxon>Bacillati</taxon>
        <taxon>Actinomycetota</taxon>
        <taxon>Actinomycetes</taxon>
        <taxon>Kineosporiales</taxon>
        <taxon>Kineosporiaceae</taxon>
        <taxon>Kineosporia</taxon>
    </lineage>
</organism>
<evidence type="ECO:0000256" key="4">
    <source>
        <dbReference type="SAM" id="MobiDB-lite"/>
    </source>
</evidence>
<feature type="domain" description="HTH araC/xylS-type" evidence="5">
    <location>
        <begin position="45"/>
        <end position="143"/>
    </location>
</feature>
<protein>
    <submittedName>
        <fullName evidence="6">Transcriptional regulator GlxA family with amidase domain</fullName>
    </submittedName>
</protein>
<keyword evidence="1" id="KW-0805">Transcription regulation</keyword>
<gene>
    <name evidence="6" type="ORF">J2S57_006651</name>
</gene>
<proteinExistence type="predicted"/>
<dbReference type="Pfam" id="PF12833">
    <property type="entry name" value="HTH_18"/>
    <property type="match status" value="1"/>
</dbReference>
<sequence>MIRKDHGAAVANDVARGTVVPPHRDGGQAQYVRRPVPDPQISGTGRARTWALDNLHRPITLRDLAFQESTSTRTFTRRFREELGTSPAQWLIRQRVERACALLEQSDLSVDDVAAAAGFGSTASLRLHLNTELGVSPSSYRATFRGRPGTHQEVSSERAAAGR</sequence>
<evidence type="ECO:0000313" key="7">
    <source>
        <dbReference type="Proteomes" id="UP001235712"/>
    </source>
</evidence>
<dbReference type="InterPro" id="IPR018060">
    <property type="entry name" value="HTH_AraC"/>
</dbReference>
<feature type="region of interest" description="Disordered" evidence="4">
    <location>
        <begin position="18"/>
        <end position="45"/>
    </location>
</feature>
<dbReference type="SMART" id="SM00342">
    <property type="entry name" value="HTH_ARAC"/>
    <property type="match status" value="1"/>
</dbReference>
<dbReference type="Gene3D" id="1.10.10.60">
    <property type="entry name" value="Homeodomain-like"/>
    <property type="match status" value="1"/>
</dbReference>
<keyword evidence="2" id="KW-0238">DNA-binding</keyword>